<dbReference type="InterPro" id="IPR051211">
    <property type="entry name" value="PG_lysyltransferase"/>
</dbReference>
<feature type="transmembrane region" description="Helical" evidence="6">
    <location>
        <begin position="303"/>
        <end position="324"/>
    </location>
</feature>
<feature type="transmembrane region" description="Helical" evidence="6">
    <location>
        <begin position="414"/>
        <end position="433"/>
    </location>
</feature>
<evidence type="ECO:0000256" key="3">
    <source>
        <dbReference type="ARBA" id="ARBA00022692"/>
    </source>
</evidence>
<feature type="transmembrane region" description="Helical" evidence="6">
    <location>
        <begin position="480"/>
        <end position="500"/>
    </location>
</feature>
<keyword evidence="4 6" id="KW-1133">Transmembrane helix</keyword>
<evidence type="ECO:0000256" key="5">
    <source>
        <dbReference type="ARBA" id="ARBA00023136"/>
    </source>
</evidence>
<evidence type="ECO:0000256" key="6">
    <source>
        <dbReference type="SAM" id="Phobius"/>
    </source>
</evidence>
<dbReference type="InterPro" id="IPR035952">
    <property type="entry name" value="Rhomboid-like_sf"/>
</dbReference>
<keyword evidence="5 6" id="KW-0472">Membrane</keyword>
<feature type="transmembrane region" description="Helical" evidence="6">
    <location>
        <begin position="238"/>
        <end position="257"/>
    </location>
</feature>
<dbReference type="Pfam" id="PF09924">
    <property type="entry name" value="LPG_synthase_C"/>
    <property type="match status" value="1"/>
</dbReference>
<feature type="domain" description="Peptidase S54 rhomboid" evidence="7">
    <location>
        <begin position="77"/>
        <end position="205"/>
    </location>
</feature>
<dbReference type="PANTHER" id="PTHR34697">
    <property type="entry name" value="PHOSPHATIDYLGLYCEROL LYSYLTRANSFERASE"/>
    <property type="match status" value="1"/>
</dbReference>
<feature type="transmembrane region" description="Helical" evidence="6">
    <location>
        <begin position="184"/>
        <end position="201"/>
    </location>
</feature>
<protein>
    <submittedName>
        <fullName evidence="9">DUF2156 domain-containing protein</fullName>
    </submittedName>
</protein>
<comment type="caution">
    <text evidence="9">The sequence shown here is derived from an EMBL/GenBank/DDBJ whole genome shotgun (WGS) entry which is preliminary data.</text>
</comment>
<dbReference type="Proteomes" id="UP001499854">
    <property type="component" value="Unassembled WGS sequence"/>
</dbReference>
<dbReference type="InterPro" id="IPR016181">
    <property type="entry name" value="Acyl_CoA_acyltransferase"/>
</dbReference>
<evidence type="ECO:0000313" key="10">
    <source>
        <dbReference type="Proteomes" id="UP001499854"/>
    </source>
</evidence>
<evidence type="ECO:0000256" key="2">
    <source>
        <dbReference type="ARBA" id="ARBA00022475"/>
    </source>
</evidence>
<feature type="transmembrane region" description="Helical" evidence="6">
    <location>
        <begin position="207"/>
        <end position="226"/>
    </location>
</feature>
<keyword evidence="10" id="KW-1185">Reference proteome</keyword>
<dbReference type="RefSeq" id="WP_344656847.1">
    <property type="nucleotide sequence ID" value="NZ_BAAAQM010000009.1"/>
</dbReference>
<reference evidence="9 10" key="1">
    <citation type="journal article" date="2019" name="Int. J. Syst. Evol. Microbiol.">
        <title>The Global Catalogue of Microorganisms (GCM) 10K type strain sequencing project: providing services to taxonomists for standard genome sequencing and annotation.</title>
        <authorList>
            <consortium name="The Broad Institute Genomics Platform"/>
            <consortium name="The Broad Institute Genome Sequencing Center for Infectious Disease"/>
            <person name="Wu L."/>
            <person name="Ma J."/>
        </authorList>
    </citation>
    <scope>NUCLEOTIDE SEQUENCE [LARGE SCALE GENOMIC DNA]</scope>
    <source>
        <strain evidence="9 10">JCM 16013</strain>
    </source>
</reference>
<comment type="subcellular location">
    <subcellularLocation>
        <location evidence="1">Cell membrane</location>
        <topology evidence="1">Multi-pass membrane protein</topology>
    </subcellularLocation>
</comment>
<proteinExistence type="predicted"/>
<evidence type="ECO:0000256" key="4">
    <source>
        <dbReference type="ARBA" id="ARBA00022989"/>
    </source>
</evidence>
<evidence type="ECO:0000259" key="7">
    <source>
        <dbReference type="Pfam" id="PF01694"/>
    </source>
</evidence>
<name>A0ABN2R6F9_9ACTN</name>
<dbReference type="EMBL" id="BAAAQM010000009">
    <property type="protein sequence ID" value="GAA1964322.1"/>
    <property type="molecule type" value="Genomic_DNA"/>
</dbReference>
<feature type="transmembrane region" description="Helical" evidence="6">
    <location>
        <begin position="34"/>
        <end position="54"/>
    </location>
</feature>
<keyword evidence="2" id="KW-1003">Cell membrane</keyword>
<evidence type="ECO:0000256" key="1">
    <source>
        <dbReference type="ARBA" id="ARBA00004651"/>
    </source>
</evidence>
<gene>
    <name evidence="9" type="ORF">GCM10009838_22040</name>
</gene>
<feature type="transmembrane region" description="Helical" evidence="6">
    <location>
        <begin position="373"/>
        <end position="393"/>
    </location>
</feature>
<dbReference type="SUPFAM" id="SSF55729">
    <property type="entry name" value="Acyl-CoA N-acyltransferases (Nat)"/>
    <property type="match status" value="1"/>
</dbReference>
<dbReference type="InterPro" id="IPR022764">
    <property type="entry name" value="Peptidase_S54_rhomboid_dom"/>
</dbReference>
<feature type="transmembrane region" description="Helical" evidence="6">
    <location>
        <begin position="156"/>
        <end position="172"/>
    </location>
</feature>
<evidence type="ECO:0000313" key="9">
    <source>
        <dbReference type="EMBL" id="GAA1964322.1"/>
    </source>
</evidence>
<organism evidence="9 10">
    <name type="scientific">Catenulispora subtropica</name>
    <dbReference type="NCBI Taxonomy" id="450798"/>
    <lineage>
        <taxon>Bacteria</taxon>
        <taxon>Bacillati</taxon>
        <taxon>Actinomycetota</taxon>
        <taxon>Actinomycetes</taxon>
        <taxon>Catenulisporales</taxon>
        <taxon>Catenulisporaceae</taxon>
        <taxon>Catenulispora</taxon>
    </lineage>
</organism>
<keyword evidence="3 6" id="KW-0812">Transmembrane</keyword>
<feature type="transmembrane region" description="Helical" evidence="6">
    <location>
        <begin position="113"/>
        <end position="136"/>
    </location>
</feature>
<accession>A0ABN2R6F9</accession>
<evidence type="ECO:0000259" key="8">
    <source>
        <dbReference type="Pfam" id="PF09924"/>
    </source>
</evidence>
<dbReference type="Gene3D" id="1.20.1540.10">
    <property type="entry name" value="Rhomboid-like"/>
    <property type="match status" value="1"/>
</dbReference>
<dbReference type="PANTHER" id="PTHR34697:SF2">
    <property type="entry name" value="PHOSPHATIDYLGLYCEROL LYSYLTRANSFERASE"/>
    <property type="match status" value="1"/>
</dbReference>
<feature type="transmembrane region" description="Helical" evidence="6">
    <location>
        <begin position="333"/>
        <end position="353"/>
    </location>
</feature>
<dbReference type="InterPro" id="IPR024320">
    <property type="entry name" value="LPG_synthase_C"/>
</dbReference>
<dbReference type="Pfam" id="PF01694">
    <property type="entry name" value="Rhomboid"/>
    <property type="match status" value="1"/>
</dbReference>
<dbReference type="SUPFAM" id="SSF144091">
    <property type="entry name" value="Rhomboid-like"/>
    <property type="match status" value="1"/>
</dbReference>
<feature type="domain" description="Phosphatidylglycerol lysyltransferase C-terminal" evidence="8">
    <location>
        <begin position="516"/>
        <end position="815"/>
    </location>
</feature>
<sequence length="863" mass="91481">MTAGDGSADAARPPVPTAVARSVRSAPRRAVGRAPLTAGFVAVLLAVALLFGTAGADPDGRSRPASAGTGVAALAGGQWWTVVTYGFLNVGPSALILTVLLALAVLGPAERRLGVPATAGLFLLCQVGGALLGVALLELGTLGGDAWLESDRGDRAVGASVGLVGVALALSARLSALWRRRIRLLLGSGVVLFVLYDGTALDVLRCGGAVIGCVTGLLVWGGRRTRADRVASHAENRLLVAIAVGASALGPLIAFLTKAPYGPLSLYSDLFVGTGTGIEDVRNTCAGAADMSGGCLQARSEHLLAGGPAVLMLFVPAILLLIVAEGLRRGRRFALVAAIVVEAAVTLVTWRYTVRVLDGLDRSQPGYADDHAFVVRYSALLMAVPVAVIALLLHKRRHFELRAPRRTALKLFGTSGLAFLVVGVAYVAFGATVREDFTPAPDLGALAADFTKRLVPPVYLGVFDAPPARFIPRGGVAKTLYTWAGPVFWGVALGGLLLVFRRSTVRSHTGTRSEARALLRTYGGSTLSYITTWPGHQYWIAPDARSAVAFRVIGKVALTTGDPFGDPEARARGVAEFAKYCDRQGWSPCFYSVTADAMNAAVRLGWSGAQVAEDTVLPLPGLAFSGKRWQDVRTALNKAGRLGITAVWCSFPTAPPALREQVRELSHQWVLGKGLPEMGFTLGGLAELDDPDVRCLLAVDAEGRVHGITSWLPCYREGEPVGWTLDFMRRGSDGFRGVMEFLIATAASRFQEEGAEFLSLSGAPLARVDRGPDPDGLQRLLDLVGRTLEPVYGFRSLLAFKAKFQPQYHPLYIAYPDPAALPAITNAISRAYLPRTSPAQLLRLSRRLVGRGPAERTSARQLP</sequence>
<feature type="transmembrane region" description="Helical" evidence="6">
    <location>
        <begin position="82"/>
        <end position="106"/>
    </location>
</feature>